<protein>
    <submittedName>
        <fullName evidence="2">Uncharacterized protein</fullName>
    </submittedName>
</protein>
<dbReference type="Proteomes" id="UP000663850">
    <property type="component" value="Unassembled WGS sequence"/>
</dbReference>
<dbReference type="EMBL" id="CAJMWZ010000369">
    <property type="protein sequence ID" value="CAE6417491.1"/>
    <property type="molecule type" value="Genomic_DNA"/>
</dbReference>
<reference evidence="2" key="1">
    <citation type="submission" date="2021-01" db="EMBL/GenBank/DDBJ databases">
        <authorList>
            <person name="Kaushik A."/>
        </authorList>
    </citation>
    <scope>NUCLEOTIDE SEQUENCE</scope>
    <source>
        <strain evidence="2">Type strain: AG8-Rh-89/</strain>
    </source>
</reference>
<gene>
    <name evidence="2" type="ORF">RDB_LOCUS6690</name>
</gene>
<organism evidence="2 3">
    <name type="scientific">Rhizoctonia solani</name>
    <dbReference type="NCBI Taxonomy" id="456999"/>
    <lineage>
        <taxon>Eukaryota</taxon>
        <taxon>Fungi</taxon>
        <taxon>Dikarya</taxon>
        <taxon>Basidiomycota</taxon>
        <taxon>Agaricomycotina</taxon>
        <taxon>Agaricomycetes</taxon>
        <taxon>Cantharellales</taxon>
        <taxon>Ceratobasidiaceae</taxon>
        <taxon>Rhizoctonia</taxon>
    </lineage>
</organism>
<name>A0A8H2X648_9AGAM</name>
<proteinExistence type="predicted"/>
<sequence length="201" mass="22349">MSSAGPTSPAKVEPYGEGGYYEDPLQGIHQSLSFMGKRPLFILKDERLRGKQTPRAKKEDIEIQPLGLVQWKVPHAGPGLISLKPKQGEKEPDPEYAIKMAMMNADLMGAGGEDEEELNVVSSDDEDGIQLEEGKGKGEDDGLTVYYPLIRMPCRDREKELREVLSQLQAGESCGAIGRFAKEWLDEIERADKVPTIHVRQ</sequence>
<evidence type="ECO:0000256" key="1">
    <source>
        <dbReference type="SAM" id="MobiDB-lite"/>
    </source>
</evidence>
<accession>A0A8H2X648</accession>
<comment type="caution">
    <text evidence="2">The sequence shown here is derived from an EMBL/GenBank/DDBJ whole genome shotgun (WGS) entry which is preliminary data.</text>
</comment>
<dbReference type="AlphaFoldDB" id="A0A8H2X648"/>
<feature type="region of interest" description="Disordered" evidence="1">
    <location>
        <begin position="1"/>
        <end position="20"/>
    </location>
</feature>
<evidence type="ECO:0000313" key="3">
    <source>
        <dbReference type="Proteomes" id="UP000663850"/>
    </source>
</evidence>
<evidence type="ECO:0000313" key="2">
    <source>
        <dbReference type="EMBL" id="CAE6417491.1"/>
    </source>
</evidence>